<feature type="binding site" evidence="13">
    <location>
        <position position="512"/>
    </location>
    <ligand>
        <name>ATP</name>
        <dbReference type="ChEBI" id="CHEBI:30616"/>
    </ligand>
</feature>
<evidence type="ECO:0000256" key="4">
    <source>
        <dbReference type="ARBA" id="ARBA00005225"/>
    </source>
</evidence>
<dbReference type="InterPro" id="IPR004619">
    <property type="entry name" value="Type_III_PanK"/>
</dbReference>
<feature type="binding site" evidence="13">
    <location>
        <position position="562"/>
    </location>
    <ligand>
        <name>substrate</name>
    </ligand>
</feature>
<keyword evidence="6 16" id="KW-0436">Ligase</keyword>
<protein>
    <recommendedName>
        <fullName evidence="13">Type III pantothenate kinase</fullName>
        <ecNumber evidence="13">2.7.1.33</ecNumber>
    </recommendedName>
    <alternativeName>
        <fullName evidence="13">PanK-III</fullName>
    </alternativeName>
    <alternativeName>
        <fullName evidence="13">Pantothenic acid kinase</fullName>
    </alternativeName>
</protein>
<sequence length="641" mass="70132">MKLLATNAWTLWGALADGKRQHVRDLAQLLGCDAYALYGHWKQLPVDIQKQLRQHDGWWQLKQAMAVVSPLQAAFISDNTGFQLQVLPETTSTNDVLWQRWQEGAEIHKQAVCALEQSQGRGRLQRPWQNVVGQTLMFSLAYQIEHGQAGLAALPLIVGLVVQQVLAEQQVHAQLKWPNDIVVGARKLCGILVESKQRGERWHVVIGIGVNVMQPRQEQLRDIATACNAQTADFSSASFLQQLLPQLDQALQLFLAQGFGAFQAAYTAQMRDLDQNVNLFERGAIIGHGQVVGVNELGGLRVLDEAGQEQVYLNGEISMRPEQAPDVPQAGSESAIAPESAKSDPISANNAGADTLAEQQTPVAPVSAQTRTNSDYANTHTGTHKPATNQSVRYILLDGGNSQLKWAWVDGERQLHFGGRAPYANLQAFADFMTKHAPELPIIGCAVCGAKKMALVEEAAARGVRWLPSMRHALGVTNHYYKVQQHGSDRWFNVLGSRMYSQNSCVVVSCGTAITVDAITHDNHYLGGSIMPGFNLMKEAMAAKTANLNQPIGKAYPFATSTPNALASGMHDAASGAVILMYQRLKERQQGQTVDIILTGGGASKIEQHLPQALILDSQVKIVDNLVLFGLQNWVEHTCNY</sequence>
<evidence type="ECO:0000256" key="13">
    <source>
        <dbReference type="HAMAP-Rule" id="MF_01274"/>
    </source>
</evidence>
<evidence type="ECO:0000256" key="1">
    <source>
        <dbReference type="ARBA" id="ARBA00001206"/>
    </source>
</evidence>
<comment type="catalytic activity">
    <reaction evidence="1 13">
        <text>(R)-pantothenate + ATP = (R)-4'-phosphopantothenate + ADP + H(+)</text>
        <dbReference type="Rhea" id="RHEA:16373"/>
        <dbReference type="ChEBI" id="CHEBI:10986"/>
        <dbReference type="ChEBI" id="CHEBI:15378"/>
        <dbReference type="ChEBI" id="CHEBI:29032"/>
        <dbReference type="ChEBI" id="CHEBI:30616"/>
        <dbReference type="ChEBI" id="CHEBI:456216"/>
        <dbReference type="EC" id="2.7.1.33"/>
    </reaction>
</comment>
<comment type="function">
    <text evidence="13">Catalyzes the phosphorylation of pantothenate (Pan), the first step in CoA biosynthesis.</text>
</comment>
<reference evidence="16 17" key="1">
    <citation type="journal article" date="2022" name="Res Sq">
        <title>Evolution of multicellular longitudinally dividing oral cavity symbionts (Neisseriaceae).</title>
        <authorList>
            <person name="Nyongesa S."/>
            <person name="Weber P."/>
            <person name="Bernet E."/>
            <person name="Pullido F."/>
            <person name="Nieckarz M."/>
            <person name="Delaby M."/>
            <person name="Nieves C."/>
            <person name="Viehboeck T."/>
            <person name="Krause N."/>
            <person name="Rivera-Millot A."/>
            <person name="Nakamura A."/>
            <person name="Vischer N."/>
            <person name="VanNieuwenhze M."/>
            <person name="Brun Y."/>
            <person name="Cava F."/>
            <person name="Bulgheresi S."/>
            <person name="Veyrier F."/>
        </authorList>
    </citation>
    <scope>NUCLEOTIDE SEQUENCE [LARGE SCALE GENOMIC DNA]</scope>
    <source>
        <strain evidence="16 17">SN4</strain>
    </source>
</reference>
<evidence type="ECO:0000256" key="5">
    <source>
        <dbReference type="ARBA" id="ARBA00022490"/>
    </source>
</evidence>
<feature type="active site" description="Proton acceptor" evidence="13">
    <location>
        <position position="489"/>
    </location>
</feature>
<keyword evidence="11 13" id="KW-0630">Potassium</keyword>
<comment type="cofactor">
    <cofactor evidence="2">
        <name>K(+)</name>
        <dbReference type="ChEBI" id="CHEBI:29103"/>
    </cofactor>
</comment>
<comment type="subcellular location">
    <subcellularLocation>
        <location evidence="3 13">Cytoplasm</location>
    </subcellularLocation>
</comment>
<dbReference type="GO" id="GO:0004077">
    <property type="term" value="F:biotin--[biotin carboxyl-carrier protein] ligase activity"/>
    <property type="evidence" value="ECO:0007669"/>
    <property type="project" value="UniProtKB-EC"/>
</dbReference>
<feature type="binding site" evidence="13">
    <location>
        <begin position="398"/>
        <end position="405"/>
    </location>
    <ligand>
        <name>ATP</name>
        <dbReference type="ChEBI" id="CHEBI:30616"/>
    </ligand>
</feature>
<keyword evidence="12 13" id="KW-0173">Coenzyme A biosynthesis</keyword>
<evidence type="ECO:0000259" key="15">
    <source>
        <dbReference type="PROSITE" id="PS51733"/>
    </source>
</evidence>
<dbReference type="SUPFAM" id="SSF53067">
    <property type="entry name" value="Actin-like ATPase domain"/>
    <property type="match status" value="2"/>
</dbReference>
<dbReference type="Proteomes" id="UP000832011">
    <property type="component" value="Chromosome"/>
</dbReference>
<evidence type="ECO:0000256" key="14">
    <source>
        <dbReference type="SAM" id="MobiDB-lite"/>
    </source>
</evidence>
<keyword evidence="7 13" id="KW-0808">Transferase</keyword>
<accession>A0ABY4E7E5</accession>
<dbReference type="EC" id="2.7.1.33" evidence="13"/>
<keyword evidence="8 13" id="KW-0547">Nucleotide-binding</keyword>
<evidence type="ECO:0000256" key="8">
    <source>
        <dbReference type="ARBA" id="ARBA00022741"/>
    </source>
</evidence>
<evidence type="ECO:0000256" key="3">
    <source>
        <dbReference type="ARBA" id="ARBA00004496"/>
    </source>
</evidence>
<feature type="binding site" evidence="13">
    <location>
        <begin position="487"/>
        <end position="490"/>
    </location>
    <ligand>
        <name>substrate</name>
    </ligand>
</feature>
<dbReference type="CDD" id="cd16442">
    <property type="entry name" value="BPL"/>
    <property type="match status" value="1"/>
</dbReference>
<dbReference type="HAMAP" id="MF_01274">
    <property type="entry name" value="Pantothen_kinase_3"/>
    <property type="match status" value="1"/>
</dbReference>
<evidence type="ECO:0000256" key="7">
    <source>
        <dbReference type="ARBA" id="ARBA00022679"/>
    </source>
</evidence>
<keyword evidence="9 13" id="KW-0418">Kinase</keyword>
<comment type="caution">
    <text evidence="13">Lacks conserved residue(s) required for the propagation of feature annotation.</text>
</comment>
<dbReference type="NCBIfam" id="TIGR00671">
    <property type="entry name" value="baf"/>
    <property type="match status" value="1"/>
</dbReference>
<comment type="subunit">
    <text evidence="13">Homodimer.</text>
</comment>
<dbReference type="PANTHER" id="PTHR12835:SF5">
    <property type="entry name" value="BIOTIN--PROTEIN LIGASE"/>
    <property type="match status" value="1"/>
</dbReference>
<comment type="pathway">
    <text evidence="4 13">Cofactor biosynthesis; coenzyme A biosynthesis; CoA from (R)-pantothenate: step 1/5.</text>
</comment>
<keyword evidence="5 13" id="KW-0963">Cytoplasm</keyword>
<dbReference type="InterPro" id="IPR043129">
    <property type="entry name" value="ATPase_NBD"/>
</dbReference>
<dbReference type="Pfam" id="PF03309">
    <property type="entry name" value="Pan_kinase"/>
    <property type="match status" value="1"/>
</dbReference>
<dbReference type="InterPro" id="IPR004408">
    <property type="entry name" value="Biotin_CoA_COase_ligase"/>
</dbReference>
<comment type="cofactor">
    <cofactor evidence="13">
        <name>NH4(+)</name>
        <dbReference type="ChEBI" id="CHEBI:28938"/>
    </cofactor>
    <cofactor evidence="13">
        <name>K(+)</name>
        <dbReference type="ChEBI" id="CHEBI:29103"/>
    </cofactor>
    <text evidence="13">A monovalent cation. Ammonium or potassium.</text>
</comment>
<dbReference type="EMBL" id="CP091511">
    <property type="protein sequence ID" value="UOO90333.1"/>
    <property type="molecule type" value="Genomic_DNA"/>
</dbReference>
<evidence type="ECO:0000313" key="17">
    <source>
        <dbReference type="Proteomes" id="UP000832011"/>
    </source>
</evidence>
<feature type="region of interest" description="Disordered" evidence="14">
    <location>
        <begin position="321"/>
        <end position="385"/>
    </location>
</feature>
<feature type="domain" description="BPL/LPL catalytic" evidence="15">
    <location>
        <begin position="69"/>
        <end position="255"/>
    </location>
</feature>
<dbReference type="SUPFAM" id="SSF55681">
    <property type="entry name" value="Class II aaRS and biotin synthetases"/>
    <property type="match status" value="1"/>
</dbReference>
<evidence type="ECO:0000256" key="12">
    <source>
        <dbReference type="ARBA" id="ARBA00022993"/>
    </source>
</evidence>
<feature type="compositionally biased region" description="Polar residues" evidence="14">
    <location>
        <begin position="346"/>
        <end position="385"/>
    </location>
</feature>
<keyword evidence="10 13" id="KW-0067">ATP-binding</keyword>
<evidence type="ECO:0000256" key="6">
    <source>
        <dbReference type="ARBA" id="ARBA00022598"/>
    </source>
</evidence>
<feature type="binding site" evidence="13">
    <location>
        <position position="480"/>
    </location>
    <ligand>
        <name>substrate</name>
    </ligand>
</feature>
<evidence type="ECO:0000256" key="10">
    <source>
        <dbReference type="ARBA" id="ARBA00022840"/>
    </source>
</evidence>
<dbReference type="InterPro" id="IPR045864">
    <property type="entry name" value="aa-tRNA-synth_II/BPL/LPL"/>
</dbReference>
<name>A0ABY4E7E5_9NEIS</name>
<evidence type="ECO:0000256" key="11">
    <source>
        <dbReference type="ARBA" id="ARBA00022958"/>
    </source>
</evidence>
<dbReference type="Gene3D" id="3.30.420.40">
    <property type="match status" value="2"/>
</dbReference>
<comment type="similarity">
    <text evidence="13">Belongs to the type III pantothenate kinase family.</text>
</comment>
<dbReference type="CDD" id="cd24015">
    <property type="entry name" value="ASKHA_NBD_PanK-III"/>
    <property type="match status" value="1"/>
</dbReference>
<dbReference type="NCBIfam" id="TIGR00121">
    <property type="entry name" value="birA_ligase"/>
    <property type="match status" value="1"/>
</dbReference>
<dbReference type="Gene3D" id="3.30.930.10">
    <property type="entry name" value="Bira Bifunctional Protein, Domain 2"/>
    <property type="match status" value="1"/>
</dbReference>
<dbReference type="PANTHER" id="PTHR12835">
    <property type="entry name" value="BIOTIN PROTEIN LIGASE"/>
    <property type="match status" value="1"/>
</dbReference>
<dbReference type="Pfam" id="PF03099">
    <property type="entry name" value="BPL_LplA_LipB"/>
    <property type="match status" value="1"/>
</dbReference>
<dbReference type="InterPro" id="IPR004143">
    <property type="entry name" value="BPL_LPL_catalytic"/>
</dbReference>
<proteinExistence type="inferred from homology"/>
<evidence type="ECO:0000256" key="2">
    <source>
        <dbReference type="ARBA" id="ARBA00001958"/>
    </source>
</evidence>
<evidence type="ECO:0000256" key="9">
    <source>
        <dbReference type="ARBA" id="ARBA00022777"/>
    </source>
</evidence>
<gene>
    <name evidence="13" type="primary">coaX</name>
    <name evidence="16" type="ORF">LVJ82_04950</name>
</gene>
<evidence type="ECO:0000313" key="16">
    <source>
        <dbReference type="EMBL" id="UOO90333.1"/>
    </source>
</evidence>
<keyword evidence="17" id="KW-1185">Reference proteome</keyword>
<dbReference type="RefSeq" id="WP_058355785.1">
    <property type="nucleotide sequence ID" value="NZ_CABKVG010000008.1"/>
</dbReference>
<dbReference type="PROSITE" id="PS51733">
    <property type="entry name" value="BPL_LPL_CATALYTIC"/>
    <property type="match status" value="1"/>
</dbReference>
<organism evidence="16 17">
    <name type="scientific">Vitreoscilla massiliensis</name>
    <dbReference type="NCBI Taxonomy" id="1689272"/>
    <lineage>
        <taxon>Bacteria</taxon>
        <taxon>Pseudomonadati</taxon>
        <taxon>Pseudomonadota</taxon>
        <taxon>Betaproteobacteria</taxon>
        <taxon>Neisseriales</taxon>
        <taxon>Neisseriaceae</taxon>
        <taxon>Vitreoscilla</taxon>
    </lineage>
</organism>